<name>A0ABP0N8S8_9DINO</name>
<dbReference type="Proteomes" id="UP001642484">
    <property type="component" value="Unassembled WGS sequence"/>
</dbReference>
<organism evidence="2 3">
    <name type="scientific">Durusdinium trenchii</name>
    <dbReference type="NCBI Taxonomy" id="1381693"/>
    <lineage>
        <taxon>Eukaryota</taxon>
        <taxon>Sar</taxon>
        <taxon>Alveolata</taxon>
        <taxon>Dinophyceae</taxon>
        <taxon>Suessiales</taxon>
        <taxon>Symbiodiniaceae</taxon>
        <taxon>Durusdinium</taxon>
    </lineage>
</organism>
<reference evidence="2 3" key="1">
    <citation type="submission" date="2024-02" db="EMBL/GenBank/DDBJ databases">
        <authorList>
            <person name="Chen Y."/>
            <person name="Shah S."/>
            <person name="Dougan E. K."/>
            <person name="Thang M."/>
            <person name="Chan C."/>
        </authorList>
    </citation>
    <scope>NUCLEOTIDE SEQUENCE [LARGE SCALE GENOMIC DNA]</scope>
</reference>
<dbReference type="EMBL" id="CAXAMN010021473">
    <property type="protein sequence ID" value="CAK9059999.1"/>
    <property type="molecule type" value="Genomic_DNA"/>
</dbReference>
<evidence type="ECO:0000313" key="2">
    <source>
        <dbReference type="EMBL" id="CAK9059999.1"/>
    </source>
</evidence>
<feature type="region of interest" description="Disordered" evidence="1">
    <location>
        <begin position="256"/>
        <end position="277"/>
    </location>
</feature>
<keyword evidence="3" id="KW-1185">Reference proteome</keyword>
<feature type="region of interest" description="Disordered" evidence="1">
    <location>
        <begin position="166"/>
        <end position="200"/>
    </location>
</feature>
<feature type="region of interest" description="Disordered" evidence="1">
    <location>
        <begin position="21"/>
        <end position="62"/>
    </location>
</feature>
<proteinExistence type="predicted"/>
<feature type="non-terminal residue" evidence="2">
    <location>
        <position position="440"/>
    </location>
</feature>
<evidence type="ECO:0000256" key="1">
    <source>
        <dbReference type="SAM" id="MobiDB-lite"/>
    </source>
</evidence>
<feature type="compositionally biased region" description="Polar residues" evidence="1">
    <location>
        <begin position="183"/>
        <end position="194"/>
    </location>
</feature>
<evidence type="ECO:0000313" key="3">
    <source>
        <dbReference type="Proteomes" id="UP001642484"/>
    </source>
</evidence>
<protein>
    <submittedName>
        <fullName evidence="2">Uncharacterized protein</fullName>
    </submittedName>
</protein>
<accession>A0ABP0N8S8</accession>
<comment type="caution">
    <text evidence="2">The sequence shown here is derived from an EMBL/GenBank/DDBJ whole genome shotgun (WGS) entry which is preliminary data.</text>
</comment>
<sequence>MADADPFSGWTVTERSRISKVHSKSVLRRAGANVAGPVRSDGGDEHPQPSPPGRRPPSDGGYAAFKARFDREYQQQERAQSMAICRRQRQVLEALQDDRPTWEPRLARAAKAEAEEFFRLMRTASEQQASCASLMARKPRPTEPCEEPQEELPVVPRSWAEQQARACALAEPRRRASAPADTGRSTPPRNSSQRRMLAAEQQRRVAALAQPRMPKSDWMEDLWPRGLWRDELMSKAAALVPEEVQAARLLLEKMRRRPRSGKAARSEAPSARPEVQEERLRLKEVVEEVLWVALLQVRSCPKQGGLQERLGSLLISTIGPALRPVARRLLAPGQVLPRRLRAEFPKLARHLCFRDSEDMEVPVSSWQDEDLAMHLRYARECRDTMLAMDLTKVCLSRLGRMPLPGWLKEIGSLDSSQQKGEPIQVFHDKQKCRHQPHISA</sequence>
<gene>
    <name evidence="2" type="ORF">CCMP2556_LOCUS29517</name>
</gene>